<dbReference type="EMBL" id="UFRQ01000003">
    <property type="protein sequence ID" value="SUT95297.1"/>
    <property type="molecule type" value="Genomic_DNA"/>
</dbReference>
<name>A0A380U3Y1_9PAST</name>
<dbReference type="InterPro" id="IPR011090">
    <property type="entry name" value="Integr_conj_element_PFL4709"/>
</dbReference>
<organism evidence="2 3">
    <name type="scientific">[Actinobacillus] rossii</name>
    <dbReference type="NCBI Taxonomy" id="123820"/>
    <lineage>
        <taxon>Bacteria</taxon>
        <taxon>Pseudomonadati</taxon>
        <taxon>Pseudomonadota</taxon>
        <taxon>Gammaproteobacteria</taxon>
        <taxon>Pasteurellales</taxon>
        <taxon>Pasteurellaceae</taxon>
    </lineage>
</organism>
<evidence type="ECO:0000313" key="3">
    <source>
        <dbReference type="Proteomes" id="UP000254649"/>
    </source>
</evidence>
<dbReference type="AlphaFoldDB" id="A0A380U3Y1"/>
<sequence>MKKKHHTYSSLILLMSSIAQLSFANTTPNISVYTTSAYNITHPELATHIYYLDEVEKIEDWISQGFSRNPITAEQQAKALFHSPQWAEKETALKKAYTGVISGWQNGIKKVPAILFQSPTGEHAIIYGETNVAKAQQTWQQWNQHRGKMQ</sequence>
<proteinExistence type="predicted"/>
<dbReference type="OrthoDB" id="8448784at2"/>
<keyword evidence="3" id="KW-1185">Reference proteome</keyword>
<evidence type="ECO:0000313" key="2">
    <source>
        <dbReference type="EMBL" id="SUT95297.1"/>
    </source>
</evidence>
<feature type="signal peptide" evidence="1">
    <location>
        <begin position="1"/>
        <end position="24"/>
    </location>
</feature>
<accession>A0A380U3Y1</accession>
<gene>
    <name evidence="2" type="ORF">NCTC10801_02435</name>
</gene>
<dbReference type="Pfam" id="PF07511">
    <property type="entry name" value="DUF1525"/>
    <property type="match status" value="1"/>
</dbReference>
<feature type="chain" id="PRO_5016639598" evidence="1">
    <location>
        <begin position="25"/>
        <end position="150"/>
    </location>
</feature>
<dbReference type="Proteomes" id="UP000254649">
    <property type="component" value="Unassembled WGS sequence"/>
</dbReference>
<protein>
    <submittedName>
        <fullName evidence="2">Integrating conjugative element protein, PFL_4709 family</fullName>
    </submittedName>
</protein>
<dbReference type="NCBIfam" id="TIGR03757">
    <property type="entry name" value="conj_TIGR03757"/>
    <property type="match status" value="1"/>
</dbReference>
<keyword evidence="1" id="KW-0732">Signal</keyword>
<reference evidence="2 3" key="1">
    <citation type="submission" date="2018-06" db="EMBL/GenBank/DDBJ databases">
        <authorList>
            <consortium name="Pathogen Informatics"/>
            <person name="Doyle S."/>
        </authorList>
    </citation>
    <scope>NUCLEOTIDE SEQUENCE [LARGE SCALE GENOMIC DNA]</scope>
    <source>
        <strain evidence="2 3">NCTC10801</strain>
    </source>
</reference>
<evidence type="ECO:0000256" key="1">
    <source>
        <dbReference type="SAM" id="SignalP"/>
    </source>
</evidence>